<dbReference type="KEGG" id="fcr:HYN56_11260"/>
<dbReference type="EMBL" id="CP029255">
    <property type="protein sequence ID" value="AWK04770.1"/>
    <property type="molecule type" value="Genomic_DNA"/>
</dbReference>
<name>A0A2S1YL07_9FLAO</name>
<dbReference type="PANTHER" id="PTHR43236">
    <property type="entry name" value="ANTITOXIN HIGA1"/>
    <property type="match status" value="1"/>
</dbReference>
<dbReference type="Proteomes" id="UP000245250">
    <property type="component" value="Chromosome"/>
</dbReference>
<gene>
    <name evidence="2" type="ORF">HYN56_11260</name>
</gene>
<proteinExistence type="predicted"/>
<accession>A0A2S1YL07</accession>
<dbReference type="Gene3D" id="1.10.10.2910">
    <property type="match status" value="1"/>
</dbReference>
<keyword evidence="3" id="KW-1185">Reference proteome</keyword>
<dbReference type="RefSeq" id="WP_109192254.1">
    <property type="nucleotide sequence ID" value="NZ_CP029255.1"/>
</dbReference>
<sequence length="265" mass="30769">MINNTSKNKIKRIAESIALQYDQKITPLENILKEEGLEVFYDSYGKGTFDGMTFYDDGQFYIHINTDCGNRIDSPRGRFTLAHELGHYIIDSHRIGLMQGMLEAHASKTNKAQFSEIEREADYFASCLLMPEERFKTDIFRKKFNFELISALSIQYAVSVTSCAFRFAQIGSHPIMIIYGENGIIKWRYYSDDFPYKYVLNNPKIPSSFVMGEYFNNINLNEISKTSQIWAVDCFDYVKNEDSNKKFYEHCITHKGSALSIIWED</sequence>
<dbReference type="SUPFAM" id="SSF55486">
    <property type="entry name" value="Metalloproteases ('zincins'), catalytic domain"/>
    <property type="match status" value="1"/>
</dbReference>
<evidence type="ECO:0000313" key="2">
    <source>
        <dbReference type="EMBL" id="AWK04770.1"/>
    </source>
</evidence>
<evidence type="ECO:0000313" key="3">
    <source>
        <dbReference type="Proteomes" id="UP000245250"/>
    </source>
</evidence>
<protein>
    <recommendedName>
        <fullName evidence="1">IrrE N-terminal-like domain-containing protein</fullName>
    </recommendedName>
</protein>
<dbReference type="InterPro" id="IPR052345">
    <property type="entry name" value="Rad_response_metalloprotease"/>
</dbReference>
<dbReference type="Pfam" id="PF06114">
    <property type="entry name" value="Peptidase_M78"/>
    <property type="match status" value="1"/>
</dbReference>
<dbReference type="AlphaFoldDB" id="A0A2S1YL07"/>
<feature type="domain" description="IrrE N-terminal-like" evidence="1">
    <location>
        <begin position="34"/>
        <end position="142"/>
    </location>
</feature>
<dbReference type="InterPro" id="IPR010359">
    <property type="entry name" value="IrrE_HExxH"/>
</dbReference>
<reference evidence="2 3" key="1">
    <citation type="submission" date="2018-05" db="EMBL/GenBank/DDBJ databases">
        <title>Genome sequencing of Flavobacterium sp. HYN0056.</title>
        <authorList>
            <person name="Yi H."/>
            <person name="Baek C."/>
        </authorList>
    </citation>
    <scope>NUCLEOTIDE SEQUENCE [LARGE SCALE GENOMIC DNA]</scope>
    <source>
        <strain evidence="2 3">HYN0056</strain>
    </source>
</reference>
<organism evidence="2 3">
    <name type="scientific">Flavobacterium crocinum</name>
    <dbReference type="NCBI Taxonomy" id="2183896"/>
    <lineage>
        <taxon>Bacteria</taxon>
        <taxon>Pseudomonadati</taxon>
        <taxon>Bacteroidota</taxon>
        <taxon>Flavobacteriia</taxon>
        <taxon>Flavobacteriales</taxon>
        <taxon>Flavobacteriaceae</taxon>
        <taxon>Flavobacterium</taxon>
    </lineage>
</organism>
<dbReference type="PANTHER" id="PTHR43236:SF1">
    <property type="entry name" value="BLL7220 PROTEIN"/>
    <property type="match status" value="1"/>
</dbReference>
<evidence type="ECO:0000259" key="1">
    <source>
        <dbReference type="Pfam" id="PF06114"/>
    </source>
</evidence>
<dbReference type="OrthoDB" id="9794834at2"/>